<proteinExistence type="predicted"/>
<reference evidence="2 4" key="2">
    <citation type="submission" date="2018-03" db="EMBL/GenBank/DDBJ databases">
        <title>Genomic Encyclopedia of Archaeal and Bacterial Type Strains, Phase II (KMG-II): from individual species to whole genera.</title>
        <authorList>
            <person name="Goeker M."/>
        </authorList>
    </citation>
    <scope>NUCLEOTIDE SEQUENCE [LARGE SCALE GENOMIC DNA]</scope>
    <source>
        <strain evidence="2 4">DSM 25227</strain>
    </source>
</reference>
<dbReference type="OrthoDB" id="7841282at2"/>
<dbReference type="RefSeq" id="WP_109564444.1">
    <property type="nucleotide sequence ID" value="NZ_QGDJ01000004.1"/>
</dbReference>
<dbReference type="Proteomes" id="UP000245839">
    <property type="component" value="Unassembled WGS sequence"/>
</dbReference>
<evidence type="ECO:0000313" key="5">
    <source>
        <dbReference type="Proteomes" id="UP000251571"/>
    </source>
</evidence>
<reference evidence="3 5" key="1">
    <citation type="submission" date="2016-10" db="EMBL/GenBank/DDBJ databases">
        <authorList>
            <person name="Cai Z."/>
        </authorList>
    </citation>
    <scope>NUCLEOTIDE SEQUENCE [LARGE SCALE GENOMIC DNA]</scope>
    <source>
        <strain evidence="3 5">DSM 25227</strain>
    </source>
</reference>
<keyword evidence="4" id="KW-1185">Reference proteome</keyword>
<feature type="region of interest" description="Disordered" evidence="1">
    <location>
        <begin position="251"/>
        <end position="275"/>
    </location>
</feature>
<dbReference type="EMBL" id="UETC01000004">
    <property type="protein sequence ID" value="SSA46020.1"/>
    <property type="molecule type" value="Genomic_DNA"/>
</dbReference>
<evidence type="ECO:0000313" key="3">
    <source>
        <dbReference type="EMBL" id="SSA46020.1"/>
    </source>
</evidence>
<dbReference type="EMBL" id="QGDJ01000004">
    <property type="protein sequence ID" value="PWJ19358.1"/>
    <property type="molecule type" value="Genomic_DNA"/>
</dbReference>
<protein>
    <submittedName>
        <fullName evidence="3">Uncharacterized protein</fullName>
    </submittedName>
</protein>
<organism evidence="3 5">
    <name type="scientific">Jannaschia seohaensis</name>
    <dbReference type="NCBI Taxonomy" id="475081"/>
    <lineage>
        <taxon>Bacteria</taxon>
        <taxon>Pseudomonadati</taxon>
        <taxon>Pseudomonadota</taxon>
        <taxon>Alphaproteobacteria</taxon>
        <taxon>Rhodobacterales</taxon>
        <taxon>Roseobacteraceae</taxon>
        <taxon>Jannaschia</taxon>
    </lineage>
</organism>
<evidence type="ECO:0000313" key="2">
    <source>
        <dbReference type="EMBL" id="PWJ19358.1"/>
    </source>
</evidence>
<evidence type="ECO:0000256" key="1">
    <source>
        <dbReference type="SAM" id="MobiDB-lite"/>
    </source>
</evidence>
<sequence length="275" mass="29203">MTDVSPIALLSGIIAQGGKVAADSYRDCDGYGPLVTAGLVRREGLVSSVLCEACDIGHEAPVLYESDTYGHVCPEAGFVPMARGDLIAIAPDLEVLATQIAGALGCRERAPRHIGDGIWHVGTVRTEAADVGVYFCARLQTSDDLHLLDAALRDQVRRRFGLVLTAHGTLQMPGMTTAPLDQVIGFDGARGCLVADADPTTLVNAPITRKGGRPNLHGERIRAIIADRTTSSQAEVGNNAEVRAILAEYQQKHPNEPQPSRSTIRRHLSAARGGS</sequence>
<name>A0A2Y9ANS0_9RHOB</name>
<dbReference type="Proteomes" id="UP000251571">
    <property type="component" value="Unassembled WGS sequence"/>
</dbReference>
<evidence type="ECO:0000313" key="4">
    <source>
        <dbReference type="Proteomes" id="UP000245839"/>
    </source>
</evidence>
<gene>
    <name evidence="2" type="ORF">BCF38_104294</name>
    <name evidence="3" type="ORF">SAMN05421539_104294</name>
</gene>
<dbReference type="AlphaFoldDB" id="A0A2Y9ANS0"/>
<accession>A0A2Y9ANS0</accession>